<evidence type="ECO:0000256" key="5">
    <source>
        <dbReference type="ARBA" id="ARBA00022785"/>
    </source>
</evidence>
<evidence type="ECO:0000313" key="12">
    <source>
        <dbReference type="Proteomes" id="UP000229314"/>
    </source>
</evidence>
<dbReference type="Pfam" id="PF06508">
    <property type="entry name" value="QueC"/>
    <property type="match status" value="1"/>
</dbReference>
<keyword evidence="7" id="KW-0067">ATP-binding</keyword>
<proteinExistence type="inferred from homology"/>
<comment type="similarity">
    <text evidence="8">Belongs to the QueC family.</text>
</comment>
<keyword evidence="5" id="KW-0671">Queuosine biosynthesis</keyword>
<dbReference type="GeneID" id="78898720"/>
<keyword evidence="2" id="KW-0436">Ligase</keyword>
<name>A0A2D2C2M1_9RHOB</name>
<evidence type="ECO:0000256" key="4">
    <source>
        <dbReference type="ARBA" id="ARBA00022741"/>
    </source>
</evidence>
<evidence type="ECO:0000256" key="2">
    <source>
        <dbReference type="ARBA" id="ARBA00022598"/>
    </source>
</evidence>
<evidence type="ECO:0000256" key="6">
    <source>
        <dbReference type="ARBA" id="ARBA00022833"/>
    </source>
</evidence>
<evidence type="ECO:0000256" key="9">
    <source>
        <dbReference type="ARBA" id="ARBA00039149"/>
    </source>
</evidence>
<comment type="catalytic activity">
    <reaction evidence="10">
        <text>7-carboxy-7-carbaguanine + NH4(+) + 2 ATP = 7-cyano-7-carbaguanine + 2 AMP + 2 diphosphate + 2 H(+)</text>
        <dbReference type="Rhea" id="RHEA:27982"/>
        <dbReference type="ChEBI" id="CHEBI:15378"/>
        <dbReference type="ChEBI" id="CHEBI:28938"/>
        <dbReference type="ChEBI" id="CHEBI:30616"/>
        <dbReference type="ChEBI" id="CHEBI:33019"/>
        <dbReference type="ChEBI" id="CHEBI:45075"/>
        <dbReference type="ChEBI" id="CHEBI:61036"/>
        <dbReference type="ChEBI" id="CHEBI:456215"/>
        <dbReference type="EC" id="6.3.4.20"/>
    </reaction>
</comment>
<dbReference type="AlphaFoldDB" id="A0A2D2C2M1"/>
<keyword evidence="4" id="KW-0547">Nucleotide-binding</keyword>
<dbReference type="GO" id="GO:0046872">
    <property type="term" value="F:metal ion binding"/>
    <property type="evidence" value="ECO:0007669"/>
    <property type="project" value="UniProtKB-KW"/>
</dbReference>
<keyword evidence="3" id="KW-0479">Metal-binding</keyword>
<dbReference type="EC" id="6.3.4.20" evidence="9"/>
<evidence type="ECO:0000256" key="8">
    <source>
        <dbReference type="ARBA" id="ARBA00037993"/>
    </source>
</evidence>
<evidence type="ECO:0000256" key="1">
    <source>
        <dbReference type="ARBA" id="ARBA00005061"/>
    </source>
</evidence>
<evidence type="ECO:0000256" key="3">
    <source>
        <dbReference type="ARBA" id="ARBA00022723"/>
    </source>
</evidence>
<evidence type="ECO:0000256" key="10">
    <source>
        <dbReference type="ARBA" id="ARBA00047890"/>
    </source>
</evidence>
<evidence type="ECO:0000313" key="11">
    <source>
        <dbReference type="EMBL" id="ATQ56760.1"/>
    </source>
</evidence>
<dbReference type="PANTHER" id="PTHR42914:SF1">
    <property type="entry name" value="7-CYANO-7-DEAZAGUANINE SYNTHASE"/>
    <property type="match status" value="1"/>
</dbReference>
<dbReference type="PANTHER" id="PTHR42914">
    <property type="entry name" value="7-CYANO-7-DEAZAGUANINE SYNTHASE"/>
    <property type="match status" value="1"/>
</dbReference>
<keyword evidence="6" id="KW-0862">Zinc</keyword>
<comment type="pathway">
    <text evidence="1">Purine metabolism; 7-cyano-7-deazaguanine biosynthesis.</text>
</comment>
<dbReference type="Gene3D" id="3.40.50.620">
    <property type="entry name" value="HUPs"/>
    <property type="match status" value="1"/>
</dbReference>
<dbReference type="SUPFAM" id="SSF52402">
    <property type="entry name" value="Adenine nucleotide alpha hydrolases-like"/>
    <property type="match status" value="1"/>
</dbReference>
<organism evidence="11 12">
    <name type="scientific">Paracoccus yeei</name>
    <dbReference type="NCBI Taxonomy" id="147645"/>
    <lineage>
        <taxon>Bacteria</taxon>
        <taxon>Pseudomonadati</taxon>
        <taxon>Pseudomonadota</taxon>
        <taxon>Alphaproteobacteria</taxon>
        <taxon>Rhodobacterales</taxon>
        <taxon>Paracoccaceae</taxon>
        <taxon>Paracoccus</taxon>
    </lineage>
</organism>
<dbReference type="RefSeq" id="WP_099649499.1">
    <property type="nucleotide sequence ID" value="NZ_CP024422.1"/>
</dbReference>
<dbReference type="GO" id="GO:0005524">
    <property type="term" value="F:ATP binding"/>
    <property type="evidence" value="ECO:0007669"/>
    <property type="project" value="UniProtKB-KW"/>
</dbReference>
<accession>A0A2D2C2M1</accession>
<dbReference type="EMBL" id="CP024422">
    <property type="protein sequence ID" value="ATQ56760.1"/>
    <property type="molecule type" value="Genomic_DNA"/>
</dbReference>
<sequence>MKQHLIECGVTAASCEEAIAMNVHGPSKNVNLRIDYISRTMLSNLPDLLIDLLEVAAYVYCADQRLVRGSEQLSKFGENWRRSLRFSIPVRELEVWQDPEVQDALIDTLGFLSDDSYTFDFRQADTPVQPKELYFKDLIDPADEHDGVALFSGGVDSFAGAVTDLVVNGRSLTLVGHYSSTKVRSVQEGLIAELKRKGFDRHLSYVPVWVSNEGVRAREFTQRTRSFLFACLGFVVARMSGKDSFSFYENGVVSINLPLAGDVVGGRATRTTHPRVLRGLEHLFSLLLDRQIQIHTPLQWLTKTEVTEKIAAAGMPDLLSRTVSCTRPRKWTEGQKHCGVCSQCIDRRFGILAAGLGEHDPSARYMHDLLLDDRSGGDDLRMALAYVSLFKKILATPKARFLVDFPEIVSAVGHFPGVPTSEAGDRLYDLFQRHAKSVEEVIASAVKEHSTALFRNELPAASLLAACYNRSHIEVAPPSNYDADAKAFMDRLSAPMLEFAFDDDRKRVNFRGDLALEGANFKLVAALIEAFRTAKKRQTDVPYLPAPDLAQRIGVSDQSMRQQLKRLREALEPLNVSMGIPMDQDSFVQTKERAGYRLNPQCREISVADIVDGIPSGSAN</sequence>
<reference evidence="11 12" key="1">
    <citation type="submission" date="2017-10" db="EMBL/GenBank/DDBJ databases">
        <title>Complete genome sequence of Paracoccus yeei TT13 isolated from human skin.</title>
        <authorList>
            <person name="Lee K."/>
            <person name="Lim J.Y."/>
            <person name="Hwang I."/>
        </authorList>
    </citation>
    <scope>NUCLEOTIDE SEQUENCE [LARGE SCALE GENOMIC DNA]</scope>
    <source>
        <strain evidence="11 12">TT13</strain>
    </source>
</reference>
<dbReference type="Proteomes" id="UP000229314">
    <property type="component" value="Chromosome"/>
</dbReference>
<evidence type="ECO:0000256" key="7">
    <source>
        <dbReference type="ARBA" id="ARBA00022840"/>
    </source>
</evidence>
<dbReference type="GO" id="GO:0008616">
    <property type="term" value="P:tRNA queuosine(34) biosynthetic process"/>
    <property type="evidence" value="ECO:0007669"/>
    <property type="project" value="UniProtKB-KW"/>
</dbReference>
<dbReference type="InterPro" id="IPR014729">
    <property type="entry name" value="Rossmann-like_a/b/a_fold"/>
</dbReference>
<protein>
    <recommendedName>
        <fullName evidence="9">7-cyano-7-deazaguanine synthase</fullName>
        <ecNumber evidence="9">6.3.4.20</ecNumber>
    </recommendedName>
</protein>
<gene>
    <name evidence="11" type="ORF">PYTT13_13795</name>
</gene>
<dbReference type="InterPro" id="IPR018317">
    <property type="entry name" value="QueC"/>
</dbReference>
<dbReference type="GO" id="GO:0016874">
    <property type="term" value="F:ligase activity"/>
    <property type="evidence" value="ECO:0007669"/>
    <property type="project" value="UniProtKB-KW"/>
</dbReference>